<evidence type="ECO:0000256" key="2">
    <source>
        <dbReference type="ARBA" id="ARBA00022679"/>
    </source>
</evidence>
<dbReference type="CDD" id="cd08397">
    <property type="entry name" value="C2_PI3K_class_III"/>
    <property type="match status" value="1"/>
</dbReference>
<dbReference type="InterPro" id="IPR057756">
    <property type="entry name" value="PI3-kinase_type3/VPS34_cat"/>
</dbReference>
<comment type="similarity">
    <text evidence="1">Belongs to the PI3/PI4-kinase family. Type III PI4K subfamily.</text>
</comment>
<dbReference type="FunFam" id="1.25.40.70:FF:000009">
    <property type="entry name" value="Phosphatidylinositol 3-kinase VPS34"/>
    <property type="match status" value="1"/>
</dbReference>
<dbReference type="GO" id="GO:0016303">
    <property type="term" value="F:1-phosphatidylinositol-3-kinase activity"/>
    <property type="evidence" value="ECO:0007669"/>
    <property type="project" value="UniProtKB-UniRule"/>
</dbReference>
<comment type="catalytic activity">
    <reaction evidence="6">
        <text>a 1,2-diacyl-sn-glycero-3-phospho-(1D-myo-inositol) + ATP = a 1,2-diacyl-sn-glycero-3-phospho-(1D-myo-inositol-3-phosphate) + ADP + H(+)</text>
        <dbReference type="Rhea" id="RHEA:12709"/>
        <dbReference type="ChEBI" id="CHEBI:15378"/>
        <dbReference type="ChEBI" id="CHEBI:30616"/>
        <dbReference type="ChEBI" id="CHEBI:57880"/>
        <dbReference type="ChEBI" id="CHEBI:58088"/>
        <dbReference type="ChEBI" id="CHEBI:456216"/>
        <dbReference type="EC" id="2.7.1.137"/>
    </reaction>
    <physiologicalReaction direction="left-to-right" evidence="6">
        <dbReference type="Rhea" id="RHEA:12710"/>
    </physiologicalReaction>
</comment>
<dbReference type="InterPro" id="IPR002420">
    <property type="entry name" value="PI3K-type_C2_dom"/>
</dbReference>
<feature type="domain" description="PIK helical" evidence="10">
    <location>
        <begin position="355"/>
        <end position="544"/>
    </location>
</feature>
<dbReference type="CDD" id="cd00896">
    <property type="entry name" value="PI3Kc_III"/>
    <property type="match status" value="1"/>
</dbReference>
<dbReference type="GO" id="GO:0034272">
    <property type="term" value="C:phosphatidylinositol 3-kinase complex, class III, type II"/>
    <property type="evidence" value="ECO:0007669"/>
    <property type="project" value="TreeGrafter"/>
</dbReference>
<dbReference type="PROSITE" id="PS50290">
    <property type="entry name" value="PI3_4_KINASE_3"/>
    <property type="match status" value="1"/>
</dbReference>
<dbReference type="SMART" id="SM00142">
    <property type="entry name" value="PI3K_C2"/>
    <property type="match status" value="1"/>
</dbReference>
<dbReference type="InterPro" id="IPR001263">
    <property type="entry name" value="PI3K_accessory_dom"/>
</dbReference>
<dbReference type="Pfam" id="PF00792">
    <property type="entry name" value="PI3K_C2"/>
    <property type="match status" value="1"/>
</dbReference>
<evidence type="ECO:0000256" key="8">
    <source>
        <dbReference type="SAM" id="MobiDB-lite"/>
    </source>
</evidence>
<dbReference type="InterPro" id="IPR018936">
    <property type="entry name" value="PI3/4_kinase_CS"/>
</dbReference>
<evidence type="ECO:0000259" key="11">
    <source>
        <dbReference type="PROSITE" id="PS51547"/>
    </source>
</evidence>
<dbReference type="PANTHER" id="PTHR10048">
    <property type="entry name" value="PHOSPHATIDYLINOSITOL KINASE"/>
    <property type="match status" value="1"/>
</dbReference>
<dbReference type="GO" id="GO:0006897">
    <property type="term" value="P:endocytosis"/>
    <property type="evidence" value="ECO:0007669"/>
    <property type="project" value="TreeGrafter"/>
</dbReference>
<dbReference type="SUPFAM" id="SSF49562">
    <property type="entry name" value="C2 domain (Calcium/lipid-binding domain, CaLB)"/>
    <property type="match status" value="1"/>
</dbReference>
<dbReference type="PROSITE" id="PS00916">
    <property type="entry name" value="PI3_4_KINASE_2"/>
    <property type="match status" value="1"/>
</dbReference>
<dbReference type="GO" id="GO:0048015">
    <property type="term" value="P:phosphatidylinositol-mediated signaling"/>
    <property type="evidence" value="ECO:0007669"/>
    <property type="project" value="TreeGrafter"/>
</dbReference>
<dbReference type="Pfam" id="PF00454">
    <property type="entry name" value="PI3_PI4_kinase"/>
    <property type="match status" value="1"/>
</dbReference>
<dbReference type="Gene3D" id="2.60.40.150">
    <property type="entry name" value="C2 domain"/>
    <property type="match status" value="1"/>
</dbReference>
<evidence type="ECO:0000313" key="12">
    <source>
        <dbReference type="EMBL" id="GAQ09372.1"/>
    </source>
</evidence>
<dbReference type="PROSITE" id="PS51547">
    <property type="entry name" value="C2_PI3K"/>
    <property type="match status" value="1"/>
</dbReference>
<dbReference type="Gene3D" id="1.25.40.70">
    <property type="entry name" value="Phosphatidylinositol 3-kinase, accessory domain (PIK)"/>
    <property type="match status" value="1"/>
</dbReference>
<dbReference type="SUPFAM" id="SSF48371">
    <property type="entry name" value="ARM repeat"/>
    <property type="match status" value="1"/>
</dbReference>
<dbReference type="GO" id="GO:0005777">
    <property type="term" value="C:peroxisome"/>
    <property type="evidence" value="ECO:0007669"/>
    <property type="project" value="TreeGrafter"/>
</dbReference>
<dbReference type="EC" id="2.7.1.137" evidence="7"/>
<dbReference type="SUPFAM" id="SSF56112">
    <property type="entry name" value="Protein kinase-like (PK-like)"/>
    <property type="match status" value="1"/>
</dbReference>
<evidence type="ECO:0000313" key="13">
    <source>
        <dbReference type="Proteomes" id="UP000051487"/>
    </source>
</evidence>
<organism evidence="12 13">
    <name type="scientific">Aspergillus lentulus</name>
    <dbReference type="NCBI Taxonomy" id="293939"/>
    <lineage>
        <taxon>Eukaryota</taxon>
        <taxon>Fungi</taxon>
        <taxon>Dikarya</taxon>
        <taxon>Ascomycota</taxon>
        <taxon>Pezizomycotina</taxon>
        <taxon>Eurotiomycetes</taxon>
        <taxon>Eurotiomycetidae</taxon>
        <taxon>Eurotiales</taxon>
        <taxon>Aspergillaceae</taxon>
        <taxon>Aspergillus</taxon>
        <taxon>Aspergillus subgen. Fumigati</taxon>
    </lineage>
</organism>
<comment type="caution">
    <text evidence="12">The sequence shown here is derived from an EMBL/GenBank/DDBJ whole genome shotgun (WGS) entry which is preliminary data.</text>
</comment>
<evidence type="ECO:0000256" key="6">
    <source>
        <dbReference type="ARBA" id="ARBA00023985"/>
    </source>
</evidence>
<dbReference type="GO" id="GO:0000045">
    <property type="term" value="P:autophagosome assembly"/>
    <property type="evidence" value="ECO:0007669"/>
    <property type="project" value="TreeGrafter"/>
</dbReference>
<sequence length="902" mass="102423">MEAFTFAVSTQVDFPIHVKIGSLEGKQKQIPLSVLYKRPDLRHIGSIQNPTSDLFVTVQLWSDSKQLGVPMQTSYKTFKSVRAWNEWLQMPISIKDAPLSCQLAITIWDLSPFGGKGADGHYIPFGGTTVPLFDEDGKLKTGRQKCKVYRHKAADGFSSTTTPSTPPPKRRKNNASDALGPSVEEMELERVEVLIKKHEMGEIPRIDWMDQMVFRQLERLKLNAEEAARKRAIRLKAAKNKAPETSGADGVSSDEEEIDDENFVLYIEFPRFDHPIVWTDHQYPPPPVSSYSQNAPANPNATLKPVPEVRFGPGIEGADGDGVIRIYDPEVGQTGNPCEDKHRRLIRSHRTGIMDRDLKPNPKIRDELNVIVSYEPTQDLTAEEKDLVWRFRYYLTREKRALTKFVKSVNWRDAGEAQQAVEILPKWTEIDVDDALELLGPTFDNPAVRSYAVDRLRKADDEELLLYLLQLVQALKYEETSRGDTEGAAHDSSLANFLITRAANNFKLGSYLHWYLMVECDDTSLGTLSTQRRLFARVEYYFMAELEEVSPEHRKTLLRQGELVAVLTKIAKDIRFARETRPLKIEKLKKYLKDPKNELVHIDPPLPLPLDPEVLVTGCFPEESNVFKSSLSPLHITFKTSEGRKYPILFKVGDDLRQDQLVIQIIILMDRLLQKENLDLKLTPYRILATNATAGAVQFIPSTSLSAVSAKYKSVLAYLQANNPDENEPLGVRKETMDTYVKSCAGYCVITYLLGVGDRHLENLLLAPDGHFFHADFGFILGRDPKPFAPMMKLCKEMVEGMGGTTSPQYLQFKQYCFTAYTTLRKSANLILNLFSLMVDANIPDIRVEPDKAVFKVKERFHLEMTEEEAIRHFEQLIGDSVNAIFGVVIDRLHEFVQGWRA</sequence>
<dbReference type="InterPro" id="IPR035892">
    <property type="entry name" value="C2_domain_sf"/>
</dbReference>
<dbReference type="FunFam" id="1.10.1070.11:FF:000002">
    <property type="entry name" value="Phosphatidylinositol 3-kinase catalytic subunit type 3"/>
    <property type="match status" value="1"/>
</dbReference>
<evidence type="ECO:0000256" key="4">
    <source>
        <dbReference type="ARBA" id="ARBA00022777"/>
    </source>
</evidence>
<proteinExistence type="inferred from homology"/>
<dbReference type="AlphaFoldDB" id="A0AAN4PNH9"/>
<dbReference type="SMART" id="SM00146">
    <property type="entry name" value="PI3Kc"/>
    <property type="match status" value="1"/>
</dbReference>
<keyword evidence="2 7" id="KW-0808">Transferase</keyword>
<evidence type="ECO:0000256" key="5">
    <source>
        <dbReference type="ARBA" id="ARBA00022840"/>
    </source>
</evidence>
<dbReference type="InterPro" id="IPR036940">
    <property type="entry name" value="PI3/4_kinase_cat_sf"/>
</dbReference>
<dbReference type="PIRSF" id="PIRSF000587">
    <property type="entry name" value="PI3K_Vps34"/>
    <property type="match status" value="1"/>
</dbReference>
<dbReference type="CDD" id="cd00870">
    <property type="entry name" value="PI3Ka_III"/>
    <property type="match status" value="1"/>
</dbReference>
<name>A0AAN4PNH9_ASPLE</name>
<gene>
    <name evidence="12" type="ORF">ALT_6693</name>
</gene>
<dbReference type="PROSITE" id="PS51545">
    <property type="entry name" value="PIK_HELICAL"/>
    <property type="match status" value="1"/>
</dbReference>
<evidence type="ECO:0000256" key="7">
    <source>
        <dbReference type="PIRNR" id="PIRNR000587"/>
    </source>
</evidence>
<evidence type="ECO:0000259" key="9">
    <source>
        <dbReference type="PROSITE" id="PS50290"/>
    </source>
</evidence>
<evidence type="ECO:0000256" key="3">
    <source>
        <dbReference type="ARBA" id="ARBA00022741"/>
    </source>
</evidence>
<evidence type="ECO:0000256" key="1">
    <source>
        <dbReference type="ARBA" id="ARBA00006209"/>
    </source>
</evidence>
<evidence type="ECO:0000259" key="10">
    <source>
        <dbReference type="PROSITE" id="PS51545"/>
    </source>
</evidence>
<feature type="region of interest" description="Disordered" evidence="8">
    <location>
        <begin position="152"/>
        <end position="181"/>
    </location>
</feature>
<dbReference type="Proteomes" id="UP000051487">
    <property type="component" value="Unassembled WGS sequence"/>
</dbReference>
<dbReference type="Pfam" id="PF00613">
    <property type="entry name" value="PI3Ka"/>
    <property type="match status" value="1"/>
</dbReference>
<dbReference type="GO" id="GO:0000407">
    <property type="term" value="C:phagophore assembly site"/>
    <property type="evidence" value="ECO:0007669"/>
    <property type="project" value="TreeGrafter"/>
</dbReference>
<dbReference type="InterPro" id="IPR015433">
    <property type="entry name" value="PI3/4_kinase"/>
</dbReference>
<dbReference type="InterPro" id="IPR016024">
    <property type="entry name" value="ARM-type_fold"/>
</dbReference>
<dbReference type="PANTHER" id="PTHR10048:SF7">
    <property type="entry name" value="PHOSPHATIDYLINOSITOL 3-KINASE CATALYTIC SUBUNIT TYPE 3"/>
    <property type="match status" value="1"/>
</dbReference>
<dbReference type="InterPro" id="IPR042236">
    <property type="entry name" value="PI3K_accessory_sf"/>
</dbReference>
<feature type="domain" description="C2 PI3K-type" evidence="11">
    <location>
        <begin position="36"/>
        <end position="189"/>
    </location>
</feature>
<reference evidence="12 13" key="1">
    <citation type="submission" date="2015-11" db="EMBL/GenBank/DDBJ databases">
        <title>Aspergillus lentulus strain IFM 54703T.</title>
        <authorList>
            <person name="Kusuya Y."/>
            <person name="Sakai K."/>
            <person name="Kamei K."/>
            <person name="Takahashi H."/>
            <person name="Yaguchi T."/>
        </authorList>
    </citation>
    <scope>NUCLEOTIDE SEQUENCE [LARGE SCALE GENOMIC DNA]</scope>
    <source>
        <strain evidence="12 13">IFM 54703</strain>
    </source>
</reference>
<dbReference type="GO" id="GO:0005768">
    <property type="term" value="C:endosome"/>
    <property type="evidence" value="ECO:0007669"/>
    <property type="project" value="TreeGrafter"/>
</dbReference>
<dbReference type="GO" id="GO:0005524">
    <property type="term" value="F:ATP binding"/>
    <property type="evidence" value="ECO:0007669"/>
    <property type="project" value="UniProtKB-UniRule"/>
</dbReference>
<feature type="domain" description="PI3K/PI4K catalytic" evidence="9">
    <location>
        <begin position="620"/>
        <end position="886"/>
    </location>
</feature>
<dbReference type="PROSITE" id="PS00915">
    <property type="entry name" value="PI3_4_KINASE_1"/>
    <property type="match status" value="1"/>
</dbReference>
<dbReference type="InterPro" id="IPR011009">
    <property type="entry name" value="Kinase-like_dom_sf"/>
</dbReference>
<dbReference type="InterPro" id="IPR008290">
    <property type="entry name" value="PI3K_Vps34"/>
</dbReference>
<accession>A0AAN4PNH9</accession>
<dbReference type="InterPro" id="IPR000403">
    <property type="entry name" value="PI3/4_kinase_cat_dom"/>
</dbReference>
<keyword evidence="3 7" id="KW-0547">Nucleotide-binding</keyword>
<keyword evidence="4 7" id="KW-0418">Kinase</keyword>
<dbReference type="SMART" id="SM00145">
    <property type="entry name" value="PI3Ka"/>
    <property type="match status" value="1"/>
</dbReference>
<dbReference type="GO" id="GO:0034271">
    <property type="term" value="C:phosphatidylinositol 3-kinase complex, class III, type I"/>
    <property type="evidence" value="ECO:0007669"/>
    <property type="project" value="TreeGrafter"/>
</dbReference>
<dbReference type="EMBL" id="BCLY01000012">
    <property type="protein sequence ID" value="GAQ09372.1"/>
    <property type="molecule type" value="Genomic_DNA"/>
</dbReference>
<dbReference type="FunFam" id="2.60.40.150:FF:000238">
    <property type="entry name" value="Phosphatidylinositol 3-kinase VPS34"/>
    <property type="match status" value="1"/>
</dbReference>
<dbReference type="FunFam" id="3.30.1010.10:FF:000002">
    <property type="entry name" value="Phosphatidylinositol 3-kinase catalytic subunit type 3"/>
    <property type="match status" value="1"/>
</dbReference>
<dbReference type="Gene3D" id="1.10.1070.11">
    <property type="entry name" value="Phosphatidylinositol 3-/4-kinase, catalytic domain"/>
    <property type="match status" value="1"/>
</dbReference>
<dbReference type="Gene3D" id="3.30.1010.10">
    <property type="entry name" value="Phosphatidylinositol 3-kinase Catalytic Subunit, Chain A, domain 4"/>
    <property type="match status" value="1"/>
</dbReference>
<protein>
    <recommendedName>
        <fullName evidence="7">Phosphatidylinositol 3-kinase VPS34</fullName>
        <ecNumber evidence="7">2.7.1.137</ecNumber>
    </recommendedName>
</protein>
<keyword evidence="5 7" id="KW-0067">ATP-binding</keyword>